<dbReference type="HOGENOM" id="CLU_016047_1_1_0"/>
<comment type="similarity">
    <text evidence="7">Belongs to the binding-protein-dependent transport system permease family.</text>
</comment>
<feature type="transmembrane region" description="Helical" evidence="7">
    <location>
        <begin position="195"/>
        <end position="217"/>
    </location>
</feature>
<keyword evidence="5 7" id="KW-1133">Transmembrane helix</keyword>
<dbReference type="InterPro" id="IPR035906">
    <property type="entry name" value="MetI-like_sf"/>
</dbReference>
<name>A7NPW8_ROSCS</name>
<evidence type="ECO:0000259" key="8">
    <source>
        <dbReference type="PROSITE" id="PS50928"/>
    </source>
</evidence>
<keyword evidence="6 7" id="KW-0472">Membrane</keyword>
<dbReference type="CDD" id="cd06261">
    <property type="entry name" value="TM_PBP2"/>
    <property type="match status" value="1"/>
</dbReference>
<gene>
    <name evidence="9" type="ordered locus">Rcas_3565</name>
</gene>
<feature type="domain" description="ABC transmembrane type-1" evidence="8">
    <location>
        <begin position="84"/>
        <end position="276"/>
    </location>
</feature>
<evidence type="ECO:0000256" key="3">
    <source>
        <dbReference type="ARBA" id="ARBA00022475"/>
    </source>
</evidence>
<dbReference type="InterPro" id="IPR000515">
    <property type="entry name" value="MetI-like"/>
</dbReference>
<feature type="transmembrane region" description="Helical" evidence="7">
    <location>
        <begin position="255"/>
        <end position="276"/>
    </location>
</feature>
<dbReference type="Proteomes" id="UP000000263">
    <property type="component" value="Chromosome"/>
</dbReference>
<dbReference type="eggNOG" id="COG0395">
    <property type="taxonomic scope" value="Bacteria"/>
</dbReference>
<dbReference type="GO" id="GO:0005886">
    <property type="term" value="C:plasma membrane"/>
    <property type="evidence" value="ECO:0007669"/>
    <property type="project" value="UniProtKB-SubCell"/>
</dbReference>
<evidence type="ECO:0000256" key="7">
    <source>
        <dbReference type="RuleBase" id="RU363032"/>
    </source>
</evidence>
<protein>
    <submittedName>
        <fullName evidence="9">Binding-protein-dependent transport systems inner membrane component</fullName>
    </submittedName>
</protein>
<feature type="transmembrane region" description="Helical" evidence="7">
    <location>
        <begin position="83"/>
        <end position="107"/>
    </location>
</feature>
<feature type="transmembrane region" description="Helical" evidence="7">
    <location>
        <begin position="155"/>
        <end position="174"/>
    </location>
</feature>
<accession>A7NPW8</accession>
<feature type="transmembrane region" description="Helical" evidence="7">
    <location>
        <begin position="20"/>
        <end position="44"/>
    </location>
</feature>
<dbReference type="PROSITE" id="PS50928">
    <property type="entry name" value="ABC_TM1"/>
    <property type="match status" value="1"/>
</dbReference>
<evidence type="ECO:0000256" key="6">
    <source>
        <dbReference type="ARBA" id="ARBA00023136"/>
    </source>
</evidence>
<keyword evidence="10" id="KW-1185">Reference proteome</keyword>
<dbReference type="GO" id="GO:0055085">
    <property type="term" value="P:transmembrane transport"/>
    <property type="evidence" value="ECO:0007669"/>
    <property type="project" value="InterPro"/>
</dbReference>
<dbReference type="SUPFAM" id="SSF161098">
    <property type="entry name" value="MetI-like"/>
    <property type="match status" value="1"/>
</dbReference>
<dbReference type="EMBL" id="CP000804">
    <property type="protein sequence ID" value="ABU59614.1"/>
    <property type="molecule type" value="Genomic_DNA"/>
</dbReference>
<dbReference type="PANTHER" id="PTHR43744:SF12">
    <property type="entry name" value="ABC TRANSPORTER PERMEASE PROTEIN MG189-RELATED"/>
    <property type="match status" value="1"/>
</dbReference>
<evidence type="ECO:0000313" key="10">
    <source>
        <dbReference type="Proteomes" id="UP000000263"/>
    </source>
</evidence>
<evidence type="ECO:0000256" key="2">
    <source>
        <dbReference type="ARBA" id="ARBA00022448"/>
    </source>
</evidence>
<feature type="transmembrane region" description="Helical" evidence="7">
    <location>
        <begin position="119"/>
        <end position="143"/>
    </location>
</feature>
<comment type="subcellular location">
    <subcellularLocation>
        <location evidence="1 7">Cell membrane</location>
        <topology evidence="1 7">Multi-pass membrane protein</topology>
    </subcellularLocation>
</comment>
<evidence type="ECO:0000256" key="5">
    <source>
        <dbReference type="ARBA" id="ARBA00022989"/>
    </source>
</evidence>
<sequence>MSVRSAALLFWRTRRGQARLTSLTTLLILLAGSTLVLIPFFWMISTSLKQASQVYLSPPIWLPDPPQWENYVQAVTRVPFHLYAWNTAIIVGLVTIGTLLSCSLSAYGFARLSAPGKNVIFMLLLSTLMLPSAVTLVPTYLLFNALGWVGSFLPLIVPAYFGSAFFIFLLRQFYLTIPRELEEAATIDGANVYQIWWSIMMPLSYPVLATVVVFTFVGTYNDFFTPLIYLTDESKRTIAVALSYFQGSPRIGPQMHLLMAAVTISIVPPLILFILAQRYFVRGIVMTGIKG</sequence>
<evidence type="ECO:0000256" key="4">
    <source>
        <dbReference type="ARBA" id="ARBA00022692"/>
    </source>
</evidence>
<dbReference type="RefSeq" id="WP_012122037.1">
    <property type="nucleotide sequence ID" value="NC_009767.1"/>
</dbReference>
<reference evidence="9 10" key="1">
    <citation type="submission" date="2007-08" db="EMBL/GenBank/DDBJ databases">
        <title>Complete sequence of Roseiflexus castenholzii DSM 13941.</title>
        <authorList>
            <consortium name="US DOE Joint Genome Institute"/>
            <person name="Copeland A."/>
            <person name="Lucas S."/>
            <person name="Lapidus A."/>
            <person name="Barry K."/>
            <person name="Glavina del Rio T."/>
            <person name="Dalin E."/>
            <person name="Tice H."/>
            <person name="Pitluck S."/>
            <person name="Thompson L.S."/>
            <person name="Brettin T."/>
            <person name="Bruce D."/>
            <person name="Detter J.C."/>
            <person name="Han C."/>
            <person name="Tapia R."/>
            <person name="Schmutz J."/>
            <person name="Larimer F."/>
            <person name="Land M."/>
            <person name="Hauser L."/>
            <person name="Kyrpides N."/>
            <person name="Mikhailova N."/>
            <person name="Bryant D.A."/>
            <person name="Hanada S."/>
            <person name="Tsukatani Y."/>
            <person name="Richardson P."/>
        </authorList>
    </citation>
    <scope>NUCLEOTIDE SEQUENCE [LARGE SCALE GENOMIC DNA]</scope>
    <source>
        <strain evidence="10">DSM 13941 / HLO8</strain>
    </source>
</reference>
<evidence type="ECO:0000256" key="1">
    <source>
        <dbReference type="ARBA" id="ARBA00004651"/>
    </source>
</evidence>
<dbReference type="Pfam" id="PF00528">
    <property type="entry name" value="BPD_transp_1"/>
    <property type="match status" value="1"/>
</dbReference>
<dbReference type="PANTHER" id="PTHR43744">
    <property type="entry name" value="ABC TRANSPORTER PERMEASE PROTEIN MG189-RELATED-RELATED"/>
    <property type="match status" value="1"/>
</dbReference>
<dbReference type="OrthoDB" id="9794684at2"/>
<keyword evidence="2 7" id="KW-0813">Transport</keyword>
<dbReference type="KEGG" id="rca:Rcas_3565"/>
<dbReference type="AlphaFoldDB" id="A7NPW8"/>
<dbReference type="Gene3D" id="1.10.3720.10">
    <property type="entry name" value="MetI-like"/>
    <property type="match status" value="1"/>
</dbReference>
<proteinExistence type="inferred from homology"/>
<keyword evidence="4 7" id="KW-0812">Transmembrane</keyword>
<keyword evidence="3" id="KW-1003">Cell membrane</keyword>
<organism evidence="9 10">
    <name type="scientific">Roseiflexus castenholzii (strain DSM 13941 / HLO8)</name>
    <dbReference type="NCBI Taxonomy" id="383372"/>
    <lineage>
        <taxon>Bacteria</taxon>
        <taxon>Bacillati</taxon>
        <taxon>Chloroflexota</taxon>
        <taxon>Chloroflexia</taxon>
        <taxon>Chloroflexales</taxon>
        <taxon>Roseiflexineae</taxon>
        <taxon>Roseiflexaceae</taxon>
        <taxon>Roseiflexus</taxon>
    </lineage>
</organism>
<dbReference type="STRING" id="383372.Rcas_3565"/>
<evidence type="ECO:0000313" key="9">
    <source>
        <dbReference type="EMBL" id="ABU59614.1"/>
    </source>
</evidence>